<proteinExistence type="inferred from homology"/>
<dbReference type="AlphaFoldDB" id="A0A2A5JQN2"/>
<evidence type="ECO:0000256" key="4">
    <source>
        <dbReference type="ARBA" id="ARBA00022694"/>
    </source>
</evidence>
<dbReference type="HAMAP" id="MF_01886">
    <property type="entry name" value="tRNA_acetyltr_TmcA"/>
    <property type="match status" value="1"/>
</dbReference>
<keyword evidence="8 9" id="KW-0012">Acyltransferase</keyword>
<dbReference type="InterPro" id="IPR032672">
    <property type="entry name" value="TmcA/NAT10/Kre33"/>
</dbReference>
<dbReference type="Gene3D" id="3.40.50.11040">
    <property type="match status" value="1"/>
</dbReference>
<keyword evidence="3 9" id="KW-0808">Transferase</keyword>
<dbReference type="InterPro" id="IPR000182">
    <property type="entry name" value="GNAT_dom"/>
</dbReference>
<dbReference type="InterPro" id="IPR027417">
    <property type="entry name" value="P-loop_NTPase"/>
</dbReference>
<name>A0A2A5JQN2_PSEO7</name>
<evidence type="ECO:0000256" key="8">
    <source>
        <dbReference type="ARBA" id="ARBA00023315"/>
    </source>
</evidence>
<keyword evidence="6 9" id="KW-0067">ATP-binding</keyword>
<dbReference type="EMBL" id="NKHF01000050">
    <property type="protein sequence ID" value="PCK31639.1"/>
    <property type="molecule type" value="Genomic_DNA"/>
</dbReference>
<keyword evidence="1 9" id="KW-0963">Cytoplasm</keyword>
<dbReference type="SUPFAM" id="SSF55729">
    <property type="entry name" value="Acyl-CoA N-acyltransferases (Nat)"/>
    <property type="match status" value="1"/>
</dbReference>
<dbReference type="Gene3D" id="3.40.50.300">
    <property type="entry name" value="P-loop containing nucleotide triphosphate hydrolases"/>
    <property type="match status" value="1"/>
</dbReference>
<sequence length="689" mass="76805">MQDSKHSNLPKLLTQLAGARHRQLLLVTGNPAWCYEQSEKLLTNADNCLVLSNHTALKQASWPEHLHQILGQEFDHLVYDGFSGILPNKIAAASGTVKAGGLLLLLLPELDALEHWLDPAITRWSSEGQTPKHSHFLKRWQQLWQHAPVWQISEQHGVTLPDSYMAPTTSMHGIEEQQEVLTKIVTALEKKRSPILLSADRGRGKSALLGLLAARLSTQQFVICSRHFHALHSCFAMLAHALNTPVDVKSKQLANLKYLAPDALLQQASSLDSNTIILVDEAAALPVPFLTQVTQLGLRCVFSSTLVGYEGNGRGYTLRFKQYLALHHPNYLDFTLQCPIRYAPNDPLERQIRDLFALECHIPAPTSAKQLTMRAISQSALVKDTKLLEQVFSLLVLAHYQTSVDDLRQLLDAPDLHLHGAFCEDKLVAICLAVVEGGLPEALATDILLGKRRPAGHLMSQQLATTFGEPQFITSHSARVIRITVHPALQHRGIGSQLLQAFERSLPDHITAIGTSFGLTAPLLNFWHKLGYQPLKIGFKQDKASGEFALLMLKTRKKALSSAYTSAFKQGFFYQLRTTYQYLDVDTVSAVLTTLPVEPFTNEQLSYLHFINQGAPSEQQVCPFLWQLLTTDPQLIKKLTKVSKALIIRLILQQHSTQVVQQQLGLSGKKALVTTLRETVQQVYENVRC</sequence>
<dbReference type="GO" id="GO:0005524">
    <property type="term" value="F:ATP binding"/>
    <property type="evidence" value="ECO:0007669"/>
    <property type="project" value="UniProtKB-UniRule"/>
</dbReference>
<dbReference type="InterPro" id="IPR007807">
    <property type="entry name" value="TcmA/NAT10_helicase"/>
</dbReference>
<dbReference type="InterPro" id="IPR013562">
    <property type="entry name" value="TmcA/NAT10_N"/>
</dbReference>
<dbReference type="Proteomes" id="UP000228621">
    <property type="component" value="Unassembled WGS sequence"/>
</dbReference>
<accession>A0A2A5JQN2</accession>
<dbReference type="Pfam" id="PF13718">
    <property type="entry name" value="GNAT_acetyltr_2"/>
    <property type="match status" value="1"/>
</dbReference>
<evidence type="ECO:0000256" key="9">
    <source>
        <dbReference type="HAMAP-Rule" id="MF_01886"/>
    </source>
</evidence>
<dbReference type="GO" id="GO:0005737">
    <property type="term" value="C:cytoplasm"/>
    <property type="evidence" value="ECO:0007669"/>
    <property type="project" value="UniProtKB-SubCell"/>
</dbReference>
<comment type="subcellular location">
    <subcellularLocation>
        <location evidence="9">Cytoplasm</location>
    </subcellularLocation>
</comment>
<evidence type="ECO:0000256" key="7">
    <source>
        <dbReference type="ARBA" id="ARBA00022884"/>
    </source>
</evidence>
<reference evidence="12" key="1">
    <citation type="journal article" date="2019" name="Genome Announc.">
        <title>Draft Genome Sequence of Pseudoalteromonas piscicida Strain 36Y ROTHPW, an Hypersaline Seawater Isolate from the South Coast of Sonora, Mexico.</title>
        <authorList>
            <person name="Sanchez-Diaz R."/>
            <person name="Molina-Garza Z.J."/>
            <person name="Cruz-Suarez L.E."/>
            <person name="Selvin J."/>
            <person name="Kiran G.S."/>
            <person name="Ibarra-Gamez J.C."/>
            <person name="Gomez-Gil B."/>
            <person name="Galaviz-Silva L."/>
        </authorList>
    </citation>
    <scope>NUCLEOTIDE SEQUENCE [LARGE SCALE GENOMIC DNA]</scope>
    <source>
        <strain evidence="12">36Y_RITHPW</strain>
    </source>
</reference>
<evidence type="ECO:0000256" key="2">
    <source>
        <dbReference type="ARBA" id="ARBA00022555"/>
    </source>
</evidence>
<dbReference type="GO" id="GO:1990883">
    <property type="term" value="F:18S rRNA cytidine N-acetyltransferase activity"/>
    <property type="evidence" value="ECO:0007669"/>
    <property type="project" value="TreeGrafter"/>
</dbReference>
<dbReference type="GO" id="GO:0051392">
    <property type="term" value="F:tRNA cytidine N4-acetyltransferase activity"/>
    <property type="evidence" value="ECO:0007669"/>
    <property type="project" value="UniProtKB-UniRule"/>
</dbReference>
<gene>
    <name evidence="9" type="primary">tmcA</name>
    <name evidence="11" type="ORF">CEX98_11385</name>
</gene>
<comment type="catalytic activity">
    <reaction evidence="9">
        <text>cytidine(34) in elongator tRNA(Met) + acetyl-CoA + ATP + H2O = N(4)-acetylcytidine(34) in elongator tRNA(Met) + ADP + phosphate + CoA + H(+)</text>
        <dbReference type="Rhea" id="RHEA:43788"/>
        <dbReference type="Rhea" id="RHEA-COMP:10693"/>
        <dbReference type="Rhea" id="RHEA-COMP:10694"/>
        <dbReference type="ChEBI" id="CHEBI:15377"/>
        <dbReference type="ChEBI" id="CHEBI:15378"/>
        <dbReference type="ChEBI" id="CHEBI:30616"/>
        <dbReference type="ChEBI" id="CHEBI:43474"/>
        <dbReference type="ChEBI" id="CHEBI:57287"/>
        <dbReference type="ChEBI" id="CHEBI:57288"/>
        <dbReference type="ChEBI" id="CHEBI:74900"/>
        <dbReference type="ChEBI" id="CHEBI:82748"/>
        <dbReference type="ChEBI" id="CHEBI:456216"/>
        <dbReference type="EC" id="2.3.1.193"/>
    </reaction>
</comment>
<dbReference type="GO" id="GO:0051391">
    <property type="term" value="P:tRNA acetylation"/>
    <property type="evidence" value="ECO:0007669"/>
    <property type="project" value="UniProtKB-UniRule"/>
</dbReference>
<dbReference type="InterPro" id="IPR024914">
    <property type="entry name" value="tRNA_acetyltr_TmcA"/>
</dbReference>
<protein>
    <recommendedName>
        <fullName evidence="9">tRNA(Met) cytidine acetyltransferase TmcA</fullName>
        <ecNumber evidence="9">2.3.1.193</ecNumber>
    </recommendedName>
</protein>
<dbReference type="RefSeq" id="WP_099642196.1">
    <property type="nucleotide sequence ID" value="NZ_NKHF01000050.1"/>
</dbReference>
<comment type="caution">
    <text evidence="9">Lacks conserved residue(s) required for the propagation of feature annotation.</text>
</comment>
<dbReference type="PANTHER" id="PTHR10925:SF5">
    <property type="entry name" value="RNA CYTIDINE ACETYLTRANSFERASE"/>
    <property type="match status" value="1"/>
</dbReference>
<dbReference type="EC" id="2.3.1.193" evidence="9"/>
<dbReference type="InterPro" id="IPR016181">
    <property type="entry name" value="Acyl_CoA_acyltransferase"/>
</dbReference>
<dbReference type="GO" id="GO:0000049">
    <property type="term" value="F:tRNA binding"/>
    <property type="evidence" value="ECO:0007669"/>
    <property type="project" value="UniProtKB-UniRule"/>
</dbReference>
<evidence type="ECO:0000256" key="1">
    <source>
        <dbReference type="ARBA" id="ARBA00022490"/>
    </source>
</evidence>
<dbReference type="GO" id="GO:1904812">
    <property type="term" value="P:rRNA acetylation involved in maturation of SSU-rRNA"/>
    <property type="evidence" value="ECO:0007669"/>
    <property type="project" value="TreeGrafter"/>
</dbReference>
<keyword evidence="7 9" id="KW-0694">RNA-binding</keyword>
<dbReference type="PANTHER" id="PTHR10925">
    <property type="entry name" value="N-ACETYLTRANSFERASE 10"/>
    <property type="match status" value="1"/>
</dbReference>
<feature type="binding site" evidence="9">
    <location>
        <position position="341"/>
    </location>
    <ligand>
        <name>ATP</name>
        <dbReference type="ChEBI" id="CHEBI:30616"/>
    </ligand>
</feature>
<comment type="caution">
    <text evidence="11">The sequence shown here is derived from an EMBL/GenBank/DDBJ whole genome shotgun (WGS) entry which is preliminary data.</text>
</comment>
<dbReference type="Pfam" id="PF08351">
    <property type="entry name" value="TmcA_N"/>
    <property type="match status" value="1"/>
</dbReference>
<dbReference type="GO" id="GO:0002101">
    <property type="term" value="P:tRNA wobble cytosine modification"/>
    <property type="evidence" value="ECO:0007669"/>
    <property type="project" value="UniProtKB-UniRule"/>
</dbReference>
<feature type="domain" description="N-acetyltransferase" evidence="10">
    <location>
        <begin position="371"/>
        <end position="557"/>
    </location>
</feature>
<evidence type="ECO:0000313" key="12">
    <source>
        <dbReference type="Proteomes" id="UP000228621"/>
    </source>
</evidence>
<evidence type="ECO:0000313" key="11">
    <source>
        <dbReference type="EMBL" id="PCK31639.1"/>
    </source>
</evidence>
<comment type="function">
    <text evidence="9">Catalyzes the formation of N(4)-acetylcytidine (ac(4)C) at the wobble position of tRNA(Met), by using acetyl-CoA as an acetyl donor and ATP (or GTP).</text>
</comment>
<keyword evidence="5 9" id="KW-0547">Nucleotide-binding</keyword>
<organism evidence="11 12">
    <name type="scientific">Pseudoalteromonas piscicida</name>
    <dbReference type="NCBI Taxonomy" id="43662"/>
    <lineage>
        <taxon>Bacteria</taxon>
        <taxon>Pseudomonadati</taxon>
        <taxon>Pseudomonadota</taxon>
        <taxon>Gammaproteobacteria</taxon>
        <taxon>Alteromonadales</taxon>
        <taxon>Pseudoalteromonadaceae</taxon>
        <taxon>Pseudoalteromonas</taxon>
    </lineage>
</organism>
<keyword evidence="12" id="KW-1185">Reference proteome</keyword>
<comment type="similarity">
    <text evidence="9">Belongs to the TmcA family.</text>
</comment>
<evidence type="ECO:0000256" key="5">
    <source>
        <dbReference type="ARBA" id="ARBA00022741"/>
    </source>
</evidence>
<evidence type="ECO:0000256" key="3">
    <source>
        <dbReference type="ARBA" id="ARBA00022679"/>
    </source>
</evidence>
<dbReference type="Gene3D" id="1.20.120.890">
    <property type="entry name" value="tRNA(Met) cytidine acetyltransferase, tail domain"/>
    <property type="match status" value="1"/>
</dbReference>
<dbReference type="InterPro" id="IPR038321">
    <property type="entry name" value="TmcA_C_sf"/>
</dbReference>
<dbReference type="Pfam" id="PF05127">
    <property type="entry name" value="NAT10_TcmA_helicase"/>
    <property type="match status" value="1"/>
</dbReference>
<evidence type="ECO:0000256" key="6">
    <source>
        <dbReference type="ARBA" id="ARBA00022840"/>
    </source>
</evidence>
<keyword evidence="2 9" id="KW-0820">tRNA-binding</keyword>
<feature type="binding site" evidence="9">
    <location>
        <position position="177"/>
    </location>
    <ligand>
        <name>ATP</name>
        <dbReference type="ChEBI" id="CHEBI:30616"/>
    </ligand>
</feature>
<dbReference type="CDD" id="cd04301">
    <property type="entry name" value="NAT_SF"/>
    <property type="match status" value="1"/>
</dbReference>
<dbReference type="PROSITE" id="PS51186">
    <property type="entry name" value="GNAT"/>
    <property type="match status" value="1"/>
</dbReference>
<evidence type="ECO:0000259" key="10">
    <source>
        <dbReference type="PROSITE" id="PS51186"/>
    </source>
</evidence>
<keyword evidence="4 9" id="KW-0819">tRNA processing</keyword>
<dbReference type="SUPFAM" id="SSF52540">
    <property type="entry name" value="P-loop containing nucleoside triphosphate hydrolases"/>
    <property type="match status" value="1"/>
</dbReference>
<dbReference type="OrthoDB" id="5578851at2"/>
<dbReference type="Gene3D" id="3.40.630.30">
    <property type="match status" value="1"/>
</dbReference>